<dbReference type="Gene3D" id="3.40.50.720">
    <property type="entry name" value="NAD(P)-binding Rossmann-like Domain"/>
    <property type="match status" value="1"/>
</dbReference>
<evidence type="ECO:0000313" key="4">
    <source>
        <dbReference type="Proteomes" id="UP001175226"/>
    </source>
</evidence>
<keyword evidence="2" id="KW-0560">Oxidoreductase</keyword>
<dbReference type="EMBL" id="JAUEPT010000018">
    <property type="protein sequence ID" value="KAK0444864.1"/>
    <property type="molecule type" value="Genomic_DNA"/>
</dbReference>
<dbReference type="CDD" id="cd20805">
    <property type="entry name" value="C1_DGK_rpt2"/>
    <property type="match status" value="1"/>
</dbReference>
<dbReference type="Pfam" id="PF13561">
    <property type="entry name" value="adh_short_C2"/>
    <property type="match status" value="1"/>
</dbReference>
<name>A0AA39JP25_9AGAR</name>
<dbReference type="PANTHER" id="PTHR48107:SF7">
    <property type="entry name" value="RE15974P"/>
    <property type="match status" value="1"/>
</dbReference>
<evidence type="ECO:0008006" key="5">
    <source>
        <dbReference type="Google" id="ProtNLM"/>
    </source>
</evidence>
<dbReference type="FunFam" id="3.40.50.720:FF:000084">
    <property type="entry name" value="Short-chain dehydrogenase reductase"/>
    <property type="match status" value="1"/>
</dbReference>
<organism evidence="3 4">
    <name type="scientific">Armillaria borealis</name>
    <dbReference type="NCBI Taxonomy" id="47425"/>
    <lineage>
        <taxon>Eukaryota</taxon>
        <taxon>Fungi</taxon>
        <taxon>Dikarya</taxon>
        <taxon>Basidiomycota</taxon>
        <taxon>Agaricomycotina</taxon>
        <taxon>Agaricomycetes</taxon>
        <taxon>Agaricomycetidae</taxon>
        <taxon>Agaricales</taxon>
        <taxon>Marasmiineae</taxon>
        <taxon>Physalacriaceae</taxon>
        <taxon>Armillaria</taxon>
    </lineage>
</organism>
<dbReference type="PRINTS" id="PR00080">
    <property type="entry name" value="SDRFAMILY"/>
</dbReference>
<gene>
    <name evidence="3" type="ORF">EV421DRAFT_1800174</name>
</gene>
<dbReference type="PRINTS" id="PR00081">
    <property type="entry name" value="GDHRDH"/>
</dbReference>
<reference evidence="3" key="1">
    <citation type="submission" date="2023-06" db="EMBL/GenBank/DDBJ databases">
        <authorList>
            <consortium name="Lawrence Berkeley National Laboratory"/>
            <person name="Ahrendt S."/>
            <person name="Sahu N."/>
            <person name="Indic B."/>
            <person name="Wong-Bajracharya J."/>
            <person name="Merenyi Z."/>
            <person name="Ke H.-M."/>
            <person name="Monk M."/>
            <person name="Kocsube S."/>
            <person name="Drula E."/>
            <person name="Lipzen A."/>
            <person name="Balint B."/>
            <person name="Henrissat B."/>
            <person name="Andreopoulos B."/>
            <person name="Martin F.M."/>
            <person name="Harder C.B."/>
            <person name="Rigling D."/>
            <person name="Ford K.L."/>
            <person name="Foster G.D."/>
            <person name="Pangilinan J."/>
            <person name="Papanicolaou A."/>
            <person name="Barry K."/>
            <person name="LaButti K."/>
            <person name="Viragh M."/>
            <person name="Koriabine M."/>
            <person name="Yan M."/>
            <person name="Riley R."/>
            <person name="Champramary S."/>
            <person name="Plett K.L."/>
            <person name="Tsai I.J."/>
            <person name="Slot J."/>
            <person name="Sipos G."/>
            <person name="Plett J."/>
            <person name="Nagy L.G."/>
            <person name="Grigoriev I.V."/>
        </authorList>
    </citation>
    <scope>NUCLEOTIDE SEQUENCE</scope>
    <source>
        <strain evidence="3">FPL87.14</strain>
    </source>
</reference>
<comment type="caution">
    <text evidence="3">The sequence shown here is derived from an EMBL/GenBank/DDBJ whole genome shotgun (WGS) entry which is preliminary data.</text>
</comment>
<proteinExistence type="inferred from homology"/>
<accession>A0AA39JP25</accession>
<dbReference type="InterPro" id="IPR036291">
    <property type="entry name" value="NAD(P)-bd_dom_sf"/>
</dbReference>
<dbReference type="PANTHER" id="PTHR48107">
    <property type="entry name" value="NADPH-DEPENDENT ALDEHYDE REDUCTASE-LIKE PROTEIN, CHLOROPLASTIC-RELATED"/>
    <property type="match status" value="1"/>
</dbReference>
<evidence type="ECO:0000256" key="1">
    <source>
        <dbReference type="ARBA" id="ARBA00006484"/>
    </source>
</evidence>
<protein>
    <recommendedName>
        <fullName evidence="5">NAD(P)-binding protein</fullName>
    </recommendedName>
</protein>
<evidence type="ECO:0000256" key="2">
    <source>
        <dbReference type="ARBA" id="ARBA00023002"/>
    </source>
</evidence>
<dbReference type="InterPro" id="IPR002347">
    <property type="entry name" value="SDR_fam"/>
</dbReference>
<comment type="similarity">
    <text evidence="1">Belongs to the short-chain dehydrogenases/reductases (SDR) family.</text>
</comment>
<evidence type="ECO:0000313" key="3">
    <source>
        <dbReference type="EMBL" id="KAK0444864.1"/>
    </source>
</evidence>
<dbReference type="GO" id="GO:0016614">
    <property type="term" value="F:oxidoreductase activity, acting on CH-OH group of donors"/>
    <property type="evidence" value="ECO:0007669"/>
    <property type="project" value="UniProtKB-ARBA"/>
</dbReference>
<dbReference type="AlphaFoldDB" id="A0AA39JP25"/>
<keyword evidence="4" id="KW-1185">Reference proteome</keyword>
<dbReference type="SUPFAM" id="SSF51735">
    <property type="entry name" value="NAD(P)-binding Rossmann-fold domains"/>
    <property type="match status" value="1"/>
</dbReference>
<sequence length="312" mass="32878">MAPSSTYTTSLSGKVALVTGSSRSIGAAIAKRLADEGASVVINYVNGAKPAQQLVAEIKSNGKGDAVAVQADASTIAGGKHLLDETIKAFGKLDILVLNAGIMGSKPLADIDEKFFDNHIDANVKGPLFLAKAASQILPSRTFSSYHSQPSILIDFTAGGRIIFFSSSLTSASAVLPNALCYVISKGAIEQASRVLAKDLGARGMTVNTISPGPVDTELFRAGKPQKVIDIIASQNPSNKLGLPEEIAPVVSFLASPAAQWVNGQNIRVNGVCICFASHLLHLTVFIGLRCVTCQRTALMTTRAPRNLYHYR</sequence>
<dbReference type="Proteomes" id="UP001175226">
    <property type="component" value="Unassembled WGS sequence"/>
</dbReference>